<proteinExistence type="predicted"/>
<sequence>MKTGILMLAISGMALVFLAYTGFTSSYFYDTEKVTITLQVYAPQSSHVEVEKLSDCPFNHCSEYFCVRLKNTGDASVTLVEIEGESLQKLIALNGSGGEIYDSSNEKHSLSITVPPFFSDEDYIYLALKFGERCSEKHGMHGKDKEHEDKHDEKHTVRLKFSDGSELKVEFERGD</sequence>
<dbReference type="STRING" id="565033.GACE_0739"/>
<gene>
    <name evidence="1" type="ORF">GACE_0739</name>
</gene>
<dbReference type="RefSeq" id="WP_048091274.1">
    <property type="nucleotide sequence ID" value="NZ_CP009552.1"/>
</dbReference>
<accession>A0A0A7GDA9</accession>
<dbReference type="GeneID" id="24797338"/>
<evidence type="ECO:0000313" key="2">
    <source>
        <dbReference type="Proteomes" id="UP000030624"/>
    </source>
</evidence>
<name>A0A0A7GDA9_GEOAI</name>
<protein>
    <submittedName>
        <fullName evidence="1">Uncharacterized protein</fullName>
    </submittedName>
</protein>
<organism evidence="1 2">
    <name type="scientific">Geoglobus acetivorans</name>
    <dbReference type="NCBI Taxonomy" id="565033"/>
    <lineage>
        <taxon>Archaea</taxon>
        <taxon>Methanobacteriati</taxon>
        <taxon>Methanobacteriota</taxon>
        <taxon>Archaeoglobi</taxon>
        <taxon>Archaeoglobales</taxon>
        <taxon>Archaeoglobaceae</taxon>
        <taxon>Geoglobus</taxon>
    </lineage>
</organism>
<evidence type="ECO:0000313" key="1">
    <source>
        <dbReference type="EMBL" id="AIY89788.1"/>
    </source>
</evidence>
<dbReference type="HOGENOM" id="CLU_1529164_0_0_2"/>
<dbReference type="EMBL" id="CP009552">
    <property type="protein sequence ID" value="AIY89788.1"/>
    <property type="molecule type" value="Genomic_DNA"/>
</dbReference>
<dbReference type="AlphaFoldDB" id="A0A0A7GDA9"/>
<dbReference type="KEGG" id="gac:GACE_0739"/>
<reference evidence="1 2" key="1">
    <citation type="journal article" date="2015" name="Appl. Environ. Microbiol.">
        <title>The Geoglobus acetivorans genome: Fe(III) reduction, acetate utilization, autotrophic growth, and degradation of aromatic compounds in a hyperthermophilic archaeon.</title>
        <authorList>
            <person name="Mardanov A.V."/>
            <person name="Slododkina G.B."/>
            <person name="Slobodkin A.I."/>
            <person name="Beletsky A.V."/>
            <person name="Gavrilov S.N."/>
            <person name="Kublanov I.V."/>
            <person name="Bonch-Osmolovskaya E.A."/>
            <person name="Skryabin K.G."/>
            <person name="Ravin N.V."/>
        </authorList>
    </citation>
    <scope>NUCLEOTIDE SEQUENCE [LARGE SCALE GENOMIC DNA]</scope>
    <source>
        <strain evidence="1 2">SBH6</strain>
    </source>
</reference>
<dbReference type="Proteomes" id="UP000030624">
    <property type="component" value="Chromosome"/>
</dbReference>